<dbReference type="PANTHER" id="PTHR30093">
    <property type="entry name" value="GENERAL SECRETION PATHWAY PROTEIN G"/>
    <property type="match status" value="1"/>
</dbReference>
<gene>
    <name evidence="2" type="ORF">L336_0219</name>
</gene>
<dbReference type="Proteomes" id="UP000013893">
    <property type="component" value="Chromosome"/>
</dbReference>
<evidence type="ECO:0000256" key="1">
    <source>
        <dbReference type="SAM" id="Phobius"/>
    </source>
</evidence>
<organism evidence="2 3">
    <name type="scientific">Candidatus Saccharimonas aalborgensis</name>
    <dbReference type="NCBI Taxonomy" id="1332188"/>
    <lineage>
        <taxon>Bacteria</taxon>
        <taxon>Candidatus Saccharimonadota</taxon>
        <taxon>Candidatus Saccharimonadia</taxon>
        <taxon>Candidatus Saccharimonadales</taxon>
        <taxon>Candidatus Saccharimonadaceae</taxon>
        <taxon>Candidatus Saccharimonas</taxon>
    </lineage>
</organism>
<dbReference type="InterPro" id="IPR012902">
    <property type="entry name" value="N_methyl_site"/>
</dbReference>
<dbReference type="SUPFAM" id="SSF54523">
    <property type="entry name" value="Pili subunits"/>
    <property type="match status" value="1"/>
</dbReference>
<keyword evidence="1" id="KW-0472">Membrane</keyword>
<dbReference type="OrthoDB" id="8592370at2"/>
<dbReference type="RefSeq" id="WP_015641378.1">
    <property type="nucleotide sequence ID" value="NC_021219.1"/>
</dbReference>
<name>R4PK74_9BACT</name>
<keyword evidence="1" id="KW-1133">Transmembrane helix</keyword>
<keyword evidence="3" id="KW-1185">Reference proteome</keyword>
<dbReference type="Gene3D" id="3.30.700.10">
    <property type="entry name" value="Glycoprotein, Type 4 Pilin"/>
    <property type="match status" value="1"/>
</dbReference>
<keyword evidence="1" id="KW-0812">Transmembrane</keyword>
<evidence type="ECO:0000313" key="3">
    <source>
        <dbReference type="Proteomes" id="UP000013893"/>
    </source>
</evidence>
<dbReference type="HOGENOM" id="CLU_1014469_0_0_0"/>
<dbReference type="KEGG" id="saal:L336_0219"/>
<protein>
    <submittedName>
        <fullName evidence="2">Uncharacterized protein</fullName>
    </submittedName>
</protein>
<dbReference type="AlphaFoldDB" id="R4PK74"/>
<dbReference type="EMBL" id="CP005957">
    <property type="protein sequence ID" value="AGL61928.1"/>
    <property type="molecule type" value="Genomic_DNA"/>
</dbReference>
<dbReference type="Pfam" id="PF07963">
    <property type="entry name" value="N_methyl"/>
    <property type="match status" value="1"/>
</dbReference>
<accession>R4PK74</accession>
<proteinExistence type="predicted"/>
<reference evidence="2 3" key="1">
    <citation type="journal article" date="2013" name="Nat. Biotechnol.">
        <title>Genome sequences of rare, uncultured bacteria obtained by differential coverage binning of multiple metagenomes.</title>
        <authorList>
            <person name="Albertsen M."/>
            <person name="Hugenholtz P."/>
            <person name="Skarshewski A."/>
            <person name="Nielsen K.L."/>
            <person name="Tyson G.W."/>
            <person name="Nielsen P.H."/>
        </authorList>
    </citation>
    <scope>NUCLEOTIDE SEQUENCE [LARGE SCALE GENOMIC DNA]</scope>
    <source>
        <strain evidence="2">TM71</strain>
    </source>
</reference>
<dbReference type="STRING" id="1332188.L336_0219"/>
<feature type="transmembrane region" description="Helical" evidence="1">
    <location>
        <begin position="12"/>
        <end position="36"/>
    </location>
</feature>
<sequence>MKTNHKQHGFTIVELLIMIAVITILAGIVIFAFGSWRQRTAVAEVRSALSSVADGMKNARNFDNAFPTSIPTDVTINSGVTVTYISGTSSTYCVEGVSVAVPTVKMFVSDKYQTPQYGTCAGGVIVPGAWQITMPPSGTSDLVFGYTGSGWGARVDLAILKPAVTNLALGTTININSTAGCTELTILCGTTVFQLRTTGPLEMSIDGGTTWTTTNTVSMTTSSAGWTYQVRITPGNTSPVGTVATFEAYSASVSNPQVQANINGGYSKVIFTKN</sequence>
<dbReference type="InterPro" id="IPR045584">
    <property type="entry name" value="Pilin-like"/>
</dbReference>
<evidence type="ECO:0000313" key="2">
    <source>
        <dbReference type="EMBL" id="AGL61928.1"/>
    </source>
</evidence>